<evidence type="ECO:0008006" key="3">
    <source>
        <dbReference type="Google" id="ProtNLM"/>
    </source>
</evidence>
<dbReference type="RefSeq" id="WP_289454076.1">
    <property type="nucleotide sequence ID" value="NZ_JAUCGQ010000001.1"/>
</dbReference>
<sequence>MSVEIESGGVVARGASTTGRHAAAALTLVPDLAAPPAAPPRHVAPATDGGHELVRELEAAVDRLHDEGPTPGARADLDGLLGAWADALMRVHRSRLTALTPVAPLPWVLVEPLPGWLEYLPADAGPAWAVRAHPGVRRAVELTRSTWSAAQWVHGDPTGDEVVVVETSHGPRAELSAAAGRGDPRWDVAAALDWLAVALGPALDPAWRIDPGARFLAAYRDLGGDATPSRAMAVARTLLTAVEWSAQLAVAQEPDDDERAWLAGLWTRPLELIGAVRPLSSARSR</sequence>
<protein>
    <recommendedName>
        <fullName evidence="3">Aminoglycoside phosphotransferase domain-containing protein</fullName>
    </recommendedName>
</protein>
<gene>
    <name evidence="1" type="ORF">QRT04_05340</name>
</gene>
<keyword evidence="2" id="KW-1185">Reference proteome</keyword>
<dbReference type="EMBL" id="JAUCGQ010000001">
    <property type="protein sequence ID" value="MDM7854351.1"/>
    <property type="molecule type" value="Genomic_DNA"/>
</dbReference>
<name>A0ABT7SDT7_9CELL</name>
<dbReference type="InterPro" id="IPR011009">
    <property type="entry name" value="Kinase-like_dom_sf"/>
</dbReference>
<organism evidence="1 2">
    <name type="scientific">Cellulomonas alba</name>
    <dbReference type="NCBI Taxonomy" id="3053467"/>
    <lineage>
        <taxon>Bacteria</taxon>
        <taxon>Bacillati</taxon>
        <taxon>Actinomycetota</taxon>
        <taxon>Actinomycetes</taxon>
        <taxon>Micrococcales</taxon>
        <taxon>Cellulomonadaceae</taxon>
        <taxon>Cellulomonas</taxon>
    </lineage>
</organism>
<dbReference type="Proteomes" id="UP001529338">
    <property type="component" value="Unassembled WGS sequence"/>
</dbReference>
<evidence type="ECO:0000313" key="1">
    <source>
        <dbReference type="EMBL" id="MDM7854351.1"/>
    </source>
</evidence>
<proteinExistence type="predicted"/>
<accession>A0ABT7SDT7</accession>
<evidence type="ECO:0000313" key="2">
    <source>
        <dbReference type="Proteomes" id="UP001529338"/>
    </source>
</evidence>
<dbReference type="SUPFAM" id="SSF56112">
    <property type="entry name" value="Protein kinase-like (PK-like)"/>
    <property type="match status" value="1"/>
</dbReference>
<reference evidence="1 2" key="1">
    <citation type="submission" date="2023-06" db="EMBL/GenBank/DDBJ databases">
        <title>Cellulomonas sp. MW4 Whole genome sequence.</title>
        <authorList>
            <person name="Park S."/>
        </authorList>
    </citation>
    <scope>NUCLEOTIDE SEQUENCE [LARGE SCALE GENOMIC DNA]</scope>
    <source>
        <strain evidence="1 2">MW4</strain>
    </source>
</reference>
<comment type="caution">
    <text evidence="1">The sequence shown here is derived from an EMBL/GenBank/DDBJ whole genome shotgun (WGS) entry which is preliminary data.</text>
</comment>